<protein>
    <recommendedName>
        <fullName evidence="4">Retrovirus-related Pol polyprotein from transposon RE1</fullName>
    </recommendedName>
</protein>
<comment type="caution">
    <text evidence="2">The sequence shown here is derived from an EMBL/GenBank/DDBJ whole genome shotgun (WGS) entry which is preliminary data.</text>
</comment>
<name>A0A438FSH9_VITVI</name>
<sequence length="165" mass="18275">MVSKHSSFLANHHLFFLLASFSLLKPSSAPPHPHSLMAIQNATTSPTSTLNIHDTHESYQTLISINVSAQAPLKLTTTNYVSLRLQSQTLFISYDLLGYIDGTKPCSPTTLIAKNTLIPNLTYFSWLHQDQLILNALINPFSHNIIPFIGCATISREAWTILANT</sequence>
<evidence type="ECO:0000256" key="1">
    <source>
        <dbReference type="SAM" id="SignalP"/>
    </source>
</evidence>
<dbReference type="Proteomes" id="UP000288805">
    <property type="component" value="Unassembled WGS sequence"/>
</dbReference>
<feature type="signal peptide" evidence="1">
    <location>
        <begin position="1"/>
        <end position="29"/>
    </location>
</feature>
<feature type="chain" id="PRO_5019474744" description="Retrovirus-related Pol polyprotein from transposon RE1" evidence="1">
    <location>
        <begin position="30"/>
        <end position="165"/>
    </location>
</feature>
<organism evidence="2 3">
    <name type="scientific">Vitis vinifera</name>
    <name type="common">Grape</name>
    <dbReference type="NCBI Taxonomy" id="29760"/>
    <lineage>
        <taxon>Eukaryota</taxon>
        <taxon>Viridiplantae</taxon>
        <taxon>Streptophyta</taxon>
        <taxon>Embryophyta</taxon>
        <taxon>Tracheophyta</taxon>
        <taxon>Spermatophyta</taxon>
        <taxon>Magnoliopsida</taxon>
        <taxon>eudicotyledons</taxon>
        <taxon>Gunneridae</taxon>
        <taxon>Pentapetalae</taxon>
        <taxon>rosids</taxon>
        <taxon>Vitales</taxon>
        <taxon>Vitaceae</taxon>
        <taxon>Viteae</taxon>
        <taxon>Vitis</taxon>
    </lineage>
</organism>
<dbReference type="AlphaFoldDB" id="A0A438FSH9"/>
<evidence type="ECO:0008006" key="4">
    <source>
        <dbReference type="Google" id="ProtNLM"/>
    </source>
</evidence>
<dbReference type="EMBL" id="QGNW01000756">
    <property type="protein sequence ID" value="RVW62916.1"/>
    <property type="molecule type" value="Genomic_DNA"/>
</dbReference>
<reference evidence="2 3" key="1">
    <citation type="journal article" date="2018" name="PLoS Genet.">
        <title>Population sequencing reveals clonal diversity and ancestral inbreeding in the grapevine cultivar Chardonnay.</title>
        <authorList>
            <person name="Roach M.J."/>
            <person name="Johnson D.L."/>
            <person name="Bohlmann J."/>
            <person name="van Vuuren H.J."/>
            <person name="Jones S.J."/>
            <person name="Pretorius I.S."/>
            <person name="Schmidt S.A."/>
            <person name="Borneman A.R."/>
        </authorList>
    </citation>
    <scope>NUCLEOTIDE SEQUENCE [LARGE SCALE GENOMIC DNA]</scope>
    <source>
        <strain evidence="3">cv. Chardonnay</strain>
        <tissue evidence="2">Leaf</tissue>
    </source>
</reference>
<keyword evidence="1" id="KW-0732">Signal</keyword>
<accession>A0A438FSH9</accession>
<proteinExistence type="predicted"/>
<gene>
    <name evidence="2" type="ORF">CK203_059749</name>
</gene>
<evidence type="ECO:0000313" key="2">
    <source>
        <dbReference type="EMBL" id="RVW62916.1"/>
    </source>
</evidence>
<evidence type="ECO:0000313" key="3">
    <source>
        <dbReference type="Proteomes" id="UP000288805"/>
    </source>
</evidence>